<evidence type="ECO:0000313" key="1">
    <source>
        <dbReference type="EMBL" id="GAA4474199.1"/>
    </source>
</evidence>
<accession>A0ABP8NXQ8</accession>
<comment type="caution">
    <text evidence="1">The sequence shown here is derived from an EMBL/GenBank/DDBJ whole genome shotgun (WGS) entry which is preliminary data.</text>
</comment>
<organism evidence="1 2">
    <name type="scientific">Rhodococcus olei</name>
    <dbReference type="NCBI Taxonomy" id="2161675"/>
    <lineage>
        <taxon>Bacteria</taxon>
        <taxon>Bacillati</taxon>
        <taxon>Actinomycetota</taxon>
        <taxon>Actinomycetes</taxon>
        <taxon>Mycobacteriales</taxon>
        <taxon>Nocardiaceae</taxon>
        <taxon>Rhodococcus</taxon>
    </lineage>
</organism>
<protein>
    <recommendedName>
        <fullName evidence="3">HicB family toxin-antitoxin system</fullName>
    </recommendedName>
</protein>
<gene>
    <name evidence="1" type="ORF">GCM10023094_09390</name>
</gene>
<evidence type="ECO:0000313" key="2">
    <source>
        <dbReference type="Proteomes" id="UP001501183"/>
    </source>
</evidence>
<keyword evidence="2" id="KW-1185">Reference proteome</keyword>
<dbReference type="EMBL" id="BAABFB010000022">
    <property type="protein sequence ID" value="GAA4474199.1"/>
    <property type="molecule type" value="Genomic_DNA"/>
</dbReference>
<proteinExistence type="predicted"/>
<evidence type="ECO:0008006" key="3">
    <source>
        <dbReference type="Google" id="ProtNLM"/>
    </source>
</evidence>
<dbReference type="Proteomes" id="UP001501183">
    <property type="component" value="Unassembled WGS sequence"/>
</dbReference>
<reference evidence="2" key="1">
    <citation type="journal article" date="2019" name="Int. J. Syst. Evol. Microbiol.">
        <title>The Global Catalogue of Microorganisms (GCM) 10K type strain sequencing project: providing services to taxonomists for standard genome sequencing and annotation.</title>
        <authorList>
            <consortium name="The Broad Institute Genomics Platform"/>
            <consortium name="The Broad Institute Genome Sequencing Center for Infectious Disease"/>
            <person name="Wu L."/>
            <person name="Ma J."/>
        </authorList>
    </citation>
    <scope>NUCLEOTIDE SEQUENCE [LARGE SCALE GENOMIC DNA]</scope>
    <source>
        <strain evidence="2">JCM 32206</strain>
    </source>
</reference>
<dbReference type="RefSeq" id="WP_345342598.1">
    <property type="nucleotide sequence ID" value="NZ_BAABFB010000022.1"/>
</dbReference>
<name>A0ABP8NXQ8_9NOCA</name>
<sequence length="125" mass="13753">MSTYRVEVTREGKWWMVAIPELDGLTQARRLSESDLMAREYIAVTTGTALADVTVDITVKVDGIDAGNRAAEIRREREAAAKLEAQALAESKRLAHDLADLEVPVRDIGELLGVTFQRASQLVNS</sequence>